<dbReference type="PANTHER" id="PTHR34512:SF30">
    <property type="entry name" value="OUTER MEMBRANE PROTEIN ASSEMBLY FACTOR BAMB"/>
    <property type="match status" value="1"/>
</dbReference>
<accession>A0A8A4TXI1</accession>
<dbReference type="SMART" id="SM00564">
    <property type="entry name" value="PQQ"/>
    <property type="match status" value="4"/>
</dbReference>
<dbReference type="Pfam" id="PF13360">
    <property type="entry name" value="PQQ_2"/>
    <property type="match status" value="1"/>
</dbReference>
<evidence type="ECO:0000259" key="1">
    <source>
        <dbReference type="Pfam" id="PF13360"/>
    </source>
</evidence>
<dbReference type="AlphaFoldDB" id="A0A8A4TXI1"/>
<gene>
    <name evidence="2" type="ORF">J3U87_02040</name>
</gene>
<dbReference type="Proteomes" id="UP000663929">
    <property type="component" value="Chromosome"/>
</dbReference>
<dbReference type="PANTHER" id="PTHR34512">
    <property type="entry name" value="CELL SURFACE PROTEIN"/>
    <property type="match status" value="1"/>
</dbReference>
<protein>
    <submittedName>
        <fullName evidence="2">PQQ-like beta-propeller repeat protein</fullName>
    </submittedName>
</protein>
<dbReference type="KEGG" id="scor:J3U87_02040"/>
<dbReference type="InterPro" id="IPR011047">
    <property type="entry name" value="Quinoprotein_ADH-like_sf"/>
</dbReference>
<sequence>MPNRSDFRTVSLALRVAVLLYVGYGCHALAVDSPEFRGPNRNGIFQEKNLMKSWPEAGPKMLWSVEGLGQGYASVSIADGRLYTTGKQGDQGYAFAYDLKGKQLWSSAYGREHHGSGYPGTRTTPTVHGDKLFLVSSIGEVVALNTADGKVAWRVDMLERFGGGANRESLYPRFGIAESPLVVDNKVICTPGGKEAVMAALDPKTGKTLWKTKSIGDISGYCTPRLYQEGGRRMIVTMTSGSMIAVDPADGSLIWRQGYPATYNIHAVSPVWQGPYIYVSDGYGQGGACFKMADNGKSVKQVWDEKTLDIHHGGTVLINDYIYGASNSKNLICLKLNDGGVASSIRRFGKGSLIHADGLLIGYTERGKVKLVDPNPNDMKVISEFELELGSGQHWAHPVVSDGVLYIRRGKAMAAFDIRAK</sequence>
<dbReference type="SUPFAM" id="SSF50998">
    <property type="entry name" value="Quinoprotein alcohol dehydrogenase-like"/>
    <property type="match status" value="1"/>
</dbReference>
<reference evidence="2" key="1">
    <citation type="submission" date="2021-03" db="EMBL/GenBank/DDBJ databases">
        <title>Acanthopleuribacteraceae sp. M133.</title>
        <authorList>
            <person name="Wang G."/>
        </authorList>
    </citation>
    <scope>NUCLEOTIDE SEQUENCE</scope>
    <source>
        <strain evidence="2">M133</strain>
    </source>
</reference>
<feature type="domain" description="Pyrrolo-quinoline quinone repeat" evidence="1">
    <location>
        <begin position="96"/>
        <end position="341"/>
    </location>
</feature>
<dbReference type="InterPro" id="IPR018391">
    <property type="entry name" value="PQQ_b-propeller_rpt"/>
</dbReference>
<dbReference type="EMBL" id="CP071793">
    <property type="protein sequence ID" value="QTD51225.1"/>
    <property type="molecule type" value="Genomic_DNA"/>
</dbReference>
<evidence type="ECO:0000313" key="2">
    <source>
        <dbReference type="EMBL" id="QTD51225.1"/>
    </source>
</evidence>
<dbReference type="InterPro" id="IPR015943">
    <property type="entry name" value="WD40/YVTN_repeat-like_dom_sf"/>
</dbReference>
<proteinExistence type="predicted"/>
<name>A0A8A4TXI1_SULCO</name>
<dbReference type="InterPro" id="IPR002372">
    <property type="entry name" value="PQQ_rpt_dom"/>
</dbReference>
<dbReference type="PROSITE" id="PS51257">
    <property type="entry name" value="PROKAR_LIPOPROTEIN"/>
    <property type="match status" value="1"/>
</dbReference>
<dbReference type="RefSeq" id="WP_237381355.1">
    <property type="nucleotide sequence ID" value="NZ_CP071793.1"/>
</dbReference>
<evidence type="ECO:0000313" key="3">
    <source>
        <dbReference type="Proteomes" id="UP000663929"/>
    </source>
</evidence>
<keyword evidence="3" id="KW-1185">Reference proteome</keyword>
<organism evidence="2 3">
    <name type="scientific">Sulfidibacter corallicola</name>
    <dbReference type="NCBI Taxonomy" id="2818388"/>
    <lineage>
        <taxon>Bacteria</taxon>
        <taxon>Pseudomonadati</taxon>
        <taxon>Acidobacteriota</taxon>
        <taxon>Holophagae</taxon>
        <taxon>Acanthopleuribacterales</taxon>
        <taxon>Acanthopleuribacteraceae</taxon>
        <taxon>Sulfidibacter</taxon>
    </lineage>
</organism>
<dbReference type="Gene3D" id="2.130.10.10">
    <property type="entry name" value="YVTN repeat-like/Quinoprotein amine dehydrogenase"/>
    <property type="match status" value="1"/>
</dbReference>